<evidence type="ECO:0000313" key="1">
    <source>
        <dbReference type="EMBL" id="APA08898.1"/>
    </source>
</evidence>
<dbReference type="AlphaFoldDB" id="A0A1D9Q1S8"/>
<proteinExistence type="predicted"/>
<evidence type="ECO:0000313" key="2">
    <source>
        <dbReference type="Proteomes" id="UP000177798"/>
    </source>
</evidence>
<sequence length="188" mass="21268">MASTSSPVEDMSSDVELQSCNVQDRQRMIYDPVTASENMASNQNLRLSEYIVKLLSLQRLSELYKHVFRSWFTLNSLASRRISAVLARCELLTATNISGSWHLVYTCFGSSLCARSNAELKDSRKEKSLGSSRHNCTAPTRHHPILYGVIFYHLLSSSKILCVASTSQYPKSSVRLYRGRQHKKENTS</sequence>
<name>A0A1D9Q1S8_SCLS1</name>
<dbReference type="KEGG" id="ssl:SS1G_02718"/>
<gene>
    <name evidence="1" type="ORF">sscle_04g036680</name>
</gene>
<reference evidence="2" key="1">
    <citation type="journal article" date="2017" name="Genome Biol. Evol.">
        <title>The complete genome sequence of the phytopathogenic fungus Sclerotinia sclerotiorum reveals insights into the genome architecture of broad host range pathogens.</title>
        <authorList>
            <person name="Derbyshire M."/>
            <person name="Denton-Giles M."/>
            <person name="Hegedus D."/>
            <person name="Seifbarghy S."/>
            <person name="Rollins J."/>
            <person name="van Kan J."/>
            <person name="Seidl M.F."/>
            <person name="Faino L."/>
            <person name="Mbengue M."/>
            <person name="Navaud O."/>
            <person name="Raffaele S."/>
            <person name="Hammond-Kosack K."/>
            <person name="Heard S."/>
            <person name="Oliver R."/>
        </authorList>
    </citation>
    <scope>NUCLEOTIDE SEQUENCE [LARGE SCALE GENOMIC DNA]</scope>
    <source>
        <strain evidence="2">ATCC 18683 / 1980 / Ss-1</strain>
    </source>
</reference>
<organism evidence="1 2">
    <name type="scientific">Sclerotinia sclerotiorum (strain ATCC 18683 / 1980 / Ss-1)</name>
    <name type="common">White mold</name>
    <name type="synonym">Whetzelinia sclerotiorum</name>
    <dbReference type="NCBI Taxonomy" id="665079"/>
    <lineage>
        <taxon>Eukaryota</taxon>
        <taxon>Fungi</taxon>
        <taxon>Dikarya</taxon>
        <taxon>Ascomycota</taxon>
        <taxon>Pezizomycotina</taxon>
        <taxon>Leotiomycetes</taxon>
        <taxon>Helotiales</taxon>
        <taxon>Sclerotiniaceae</taxon>
        <taxon>Sclerotinia</taxon>
    </lineage>
</organism>
<accession>A0A1D9Q1S8</accession>
<dbReference type="RefSeq" id="XP_001596498.1">
    <property type="nucleotide sequence ID" value="XM_001596448.1"/>
</dbReference>
<dbReference type="EMBL" id="CP017817">
    <property type="protein sequence ID" value="APA08898.1"/>
    <property type="molecule type" value="Genomic_DNA"/>
</dbReference>
<protein>
    <submittedName>
        <fullName evidence="1">Uncharacterized protein</fullName>
    </submittedName>
</protein>
<dbReference type="VEuPathDB" id="FungiDB:sscle_04g036680"/>
<dbReference type="Proteomes" id="UP000177798">
    <property type="component" value="Chromosome 4"/>
</dbReference>